<evidence type="ECO:0000313" key="3">
    <source>
        <dbReference type="WBParaSite" id="nRc.2.0.1.t05896-RA"/>
    </source>
</evidence>
<organism evidence="2 3">
    <name type="scientific">Romanomermis culicivorax</name>
    <name type="common">Nematode worm</name>
    <dbReference type="NCBI Taxonomy" id="13658"/>
    <lineage>
        <taxon>Eukaryota</taxon>
        <taxon>Metazoa</taxon>
        <taxon>Ecdysozoa</taxon>
        <taxon>Nematoda</taxon>
        <taxon>Enoplea</taxon>
        <taxon>Dorylaimia</taxon>
        <taxon>Mermithida</taxon>
        <taxon>Mermithoidea</taxon>
        <taxon>Mermithidae</taxon>
        <taxon>Romanomermis</taxon>
    </lineage>
</organism>
<dbReference type="AlphaFoldDB" id="A0A915HX63"/>
<dbReference type="WBParaSite" id="nRc.2.0.1.t05896-RA">
    <property type="protein sequence ID" value="nRc.2.0.1.t05896-RA"/>
    <property type="gene ID" value="nRc.2.0.1.g05896"/>
</dbReference>
<dbReference type="Proteomes" id="UP000887565">
    <property type="component" value="Unplaced"/>
</dbReference>
<evidence type="ECO:0000313" key="2">
    <source>
        <dbReference type="Proteomes" id="UP000887565"/>
    </source>
</evidence>
<name>A0A915HX63_ROMCU</name>
<feature type="region of interest" description="Disordered" evidence="1">
    <location>
        <begin position="1"/>
        <end position="20"/>
    </location>
</feature>
<sequence length="68" mass="7940">MMDEPTTSQQAEVASNQQKPQRIVREYKIPYRRFGRQGLEEFIIINDDDNGVGMYVSYGDIFDMKFGD</sequence>
<keyword evidence="2" id="KW-1185">Reference proteome</keyword>
<reference evidence="3" key="1">
    <citation type="submission" date="2022-11" db="UniProtKB">
        <authorList>
            <consortium name="WormBaseParasite"/>
        </authorList>
    </citation>
    <scope>IDENTIFICATION</scope>
</reference>
<proteinExistence type="predicted"/>
<protein>
    <submittedName>
        <fullName evidence="3">Uncharacterized protein</fullName>
    </submittedName>
</protein>
<evidence type="ECO:0000256" key="1">
    <source>
        <dbReference type="SAM" id="MobiDB-lite"/>
    </source>
</evidence>
<accession>A0A915HX63</accession>